<accession>K0R5K4</accession>
<evidence type="ECO:0000313" key="2">
    <source>
        <dbReference type="EMBL" id="EJK48558.1"/>
    </source>
</evidence>
<dbReference type="OrthoDB" id="20872at2759"/>
<dbReference type="EMBL" id="AGNL01045707">
    <property type="protein sequence ID" value="EJK48558.1"/>
    <property type="molecule type" value="Genomic_DNA"/>
</dbReference>
<gene>
    <name evidence="2" type="ORF">THAOC_32634</name>
</gene>
<comment type="caution">
    <text evidence="2">The sequence shown here is derived from an EMBL/GenBank/DDBJ whole genome shotgun (WGS) entry which is preliminary data.</text>
</comment>
<feature type="compositionally biased region" description="Basic residues" evidence="1">
    <location>
        <begin position="401"/>
        <end position="415"/>
    </location>
</feature>
<dbReference type="SUPFAM" id="SSF48403">
    <property type="entry name" value="Ankyrin repeat"/>
    <property type="match status" value="1"/>
</dbReference>
<dbReference type="InterPro" id="IPR002110">
    <property type="entry name" value="Ankyrin_rpt"/>
</dbReference>
<evidence type="ECO:0000256" key="1">
    <source>
        <dbReference type="SAM" id="MobiDB-lite"/>
    </source>
</evidence>
<proteinExistence type="predicted"/>
<organism evidence="2 3">
    <name type="scientific">Thalassiosira oceanica</name>
    <name type="common">Marine diatom</name>
    <dbReference type="NCBI Taxonomy" id="159749"/>
    <lineage>
        <taxon>Eukaryota</taxon>
        <taxon>Sar</taxon>
        <taxon>Stramenopiles</taxon>
        <taxon>Ochrophyta</taxon>
        <taxon>Bacillariophyta</taxon>
        <taxon>Coscinodiscophyceae</taxon>
        <taxon>Thalassiosirophycidae</taxon>
        <taxon>Thalassiosirales</taxon>
        <taxon>Thalassiosiraceae</taxon>
        <taxon>Thalassiosira</taxon>
    </lineage>
</organism>
<dbReference type="SMART" id="SM00248">
    <property type="entry name" value="ANK"/>
    <property type="match status" value="3"/>
</dbReference>
<dbReference type="Proteomes" id="UP000266841">
    <property type="component" value="Unassembled WGS sequence"/>
</dbReference>
<feature type="region of interest" description="Disordered" evidence="1">
    <location>
        <begin position="399"/>
        <end position="422"/>
    </location>
</feature>
<dbReference type="InterPro" id="IPR036770">
    <property type="entry name" value="Ankyrin_rpt-contain_sf"/>
</dbReference>
<dbReference type="PANTHER" id="PTHR24121">
    <property type="entry name" value="NO MECHANORECEPTOR POTENTIAL C, ISOFORM D-RELATED"/>
    <property type="match status" value="1"/>
</dbReference>
<protein>
    <submittedName>
        <fullName evidence="2">Uncharacterized protein</fullName>
    </submittedName>
</protein>
<dbReference type="Gene3D" id="1.25.40.20">
    <property type="entry name" value="Ankyrin repeat-containing domain"/>
    <property type="match status" value="2"/>
</dbReference>
<name>K0R5K4_THAOC</name>
<keyword evidence="3" id="KW-1185">Reference proteome</keyword>
<sequence>MAKLPNQYKCNKYEVQARRQKVDDIVRRRSWLAFVDYFKTIEEGILEKVVLRRTGHRTLLHDLCSINLLRPPPEVVVFVARICPKALDPTPNSSSALHLALKNLSALEVVTAMVELVGEKKKLLTSLDRDGRTPLDLAVSWGCHEDIITFLIDQDEDGSTLLHNWADSRIPLRYISNSLEWDTMTEIDVLFEFALIKTYHAQMRKLFVSHDIENADVCLLQAFILCQHQLGSKKSSYILAHIIRNGLFMHGWLDIIGNTTLHHVCFSETKHYCQLLKLGVRSSDYGLNSEDGDLVQFLLKTDPQACSIKNRESNLPLHCALNSGKHMSHIKALLDACPESIRIKDGSGDCPLHLAILSQRSPSDIKRIWALHPEASAIMSASSYLFPFQLAAVRKQDEAKTKRRVCKRRNKKKKPHEVQENGDHNWNSITLSYFLLRECPSVMDRYSD</sequence>
<dbReference type="AlphaFoldDB" id="K0R5K4"/>
<dbReference type="PANTHER" id="PTHR24121:SF21">
    <property type="entry name" value="ANKYRIN REPEAT FAMILY PROTEIN"/>
    <property type="match status" value="1"/>
</dbReference>
<dbReference type="Pfam" id="PF12796">
    <property type="entry name" value="Ank_2"/>
    <property type="match status" value="1"/>
</dbReference>
<reference evidence="2 3" key="1">
    <citation type="journal article" date="2012" name="Genome Biol.">
        <title>Genome and low-iron response of an oceanic diatom adapted to chronic iron limitation.</title>
        <authorList>
            <person name="Lommer M."/>
            <person name="Specht M."/>
            <person name="Roy A.S."/>
            <person name="Kraemer L."/>
            <person name="Andreson R."/>
            <person name="Gutowska M.A."/>
            <person name="Wolf J."/>
            <person name="Bergner S.V."/>
            <person name="Schilhabel M.B."/>
            <person name="Klostermeier U.C."/>
            <person name="Beiko R.G."/>
            <person name="Rosenstiel P."/>
            <person name="Hippler M."/>
            <person name="Laroche J."/>
        </authorList>
    </citation>
    <scope>NUCLEOTIDE SEQUENCE [LARGE SCALE GENOMIC DNA]</scope>
    <source>
        <strain evidence="2 3">CCMP1005</strain>
    </source>
</reference>
<evidence type="ECO:0000313" key="3">
    <source>
        <dbReference type="Proteomes" id="UP000266841"/>
    </source>
</evidence>